<reference evidence="1" key="1">
    <citation type="submission" date="2017-07" db="EMBL/GenBank/DDBJ databases">
        <title>Taro Niue Genome Assembly and Annotation.</title>
        <authorList>
            <person name="Atibalentja N."/>
            <person name="Keating K."/>
            <person name="Fields C.J."/>
        </authorList>
    </citation>
    <scope>NUCLEOTIDE SEQUENCE</scope>
    <source>
        <strain evidence="1">Niue_2</strain>
        <tissue evidence="1">Leaf</tissue>
    </source>
</reference>
<dbReference type="EMBL" id="NMUH01003310">
    <property type="protein sequence ID" value="MQM04924.1"/>
    <property type="molecule type" value="Genomic_DNA"/>
</dbReference>
<organism evidence="1 2">
    <name type="scientific">Colocasia esculenta</name>
    <name type="common">Wild taro</name>
    <name type="synonym">Arum esculentum</name>
    <dbReference type="NCBI Taxonomy" id="4460"/>
    <lineage>
        <taxon>Eukaryota</taxon>
        <taxon>Viridiplantae</taxon>
        <taxon>Streptophyta</taxon>
        <taxon>Embryophyta</taxon>
        <taxon>Tracheophyta</taxon>
        <taxon>Spermatophyta</taxon>
        <taxon>Magnoliopsida</taxon>
        <taxon>Liliopsida</taxon>
        <taxon>Araceae</taxon>
        <taxon>Aroideae</taxon>
        <taxon>Colocasieae</taxon>
        <taxon>Colocasia</taxon>
    </lineage>
</organism>
<accession>A0A843WLK6</accession>
<evidence type="ECO:0000313" key="2">
    <source>
        <dbReference type="Proteomes" id="UP000652761"/>
    </source>
</evidence>
<gene>
    <name evidence="1" type="ORF">Taro_037730</name>
</gene>
<proteinExistence type="predicted"/>
<evidence type="ECO:0000313" key="1">
    <source>
        <dbReference type="EMBL" id="MQM04924.1"/>
    </source>
</evidence>
<keyword evidence="2" id="KW-1185">Reference proteome</keyword>
<sequence length="115" mass="13110">MIFRKISMKKKGEERIVMELDTICQAVCMYLLLHYALVLVKAKVPILLVLQEGSIRRAKSKFELKPAGSTESHWDRSIPVRLERSNSDPAELGRSTLKTGIFWGFQAESDPYLSI</sequence>
<name>A0A843WLK6_COLES</name>
<dbReference type="AlphaFoldDB" id="A0A843WLK6"/>
<dbReference type="Proteomes" id="UP000652761">
    <property type="component" value="Unassembled WGS sequence"/>
</dbReference>
<protein>
    <submittedName>
        <fullName evidence="1">Uncharacterized protein</fullName>
    </submittedName>
</protein>
<comment type="caution">
    <text evidence="1">The sequence shown here is derived from an EMBL/GenBank/DDBJ whole genome shotgun (WGS) entry which is preliminary data.</text>
</comment>